<dbReference type="AlphaFoldDB" id="A0A7R9GSV6"/>
<evidence type="ECO:0000313" key="1">
    <source>
        <dbReference type="EMBL" id="CAD7395497.1"/>
    </source>
</evidence>
<sequence>MEGQDVCTRKAKPVKPLAITSIFNTLFPLDEIDSKRVIVGMSVKNNFTPYVQLEKCGGNCALFNRTEWQELSSYRLVISKLFSLLQDNVFVMAQNPIISLGSIVCLVITELRVLGSTPGKGSESPTFHGGQPTFSVPKVTLEDGATSPGHHELPNEISAPYEVPQFPIEQIEKKLAIQRHISSRVCRLNIPGLLLAVVNM</sequence>
<gene>
    <name evidence="1" type="ORF">TCEB3V08_LOCUS3161</name>
</gene>
<name>A0A7R9GSV6_TIMCR</name>
<accession>A0A7R9GSV6</accession>
<protein>
    <submittedName>
        <fullName evidence="1">Uncharacterized protein</fullName>
    </submittedName>
</protein>
<proteinExistence type="predicted"/>
<dbReference type="EMBL" id="OC317210">
    <property type="protein sequence ID" value="CAD7395497.1"/>
    <property type="molecule type" value="Genomic_DNA"/>
</dbReference>
<organism evidence="1">
    <name type="scientific">Timema cristinae</name>
    <name type="common">Walking stick</name>
    <dbReference type="NCBI Taxonomy" id="61476"/>
    <lineage>
        <taxon>Eukaryota</taxon>
        <taxon>Metazoa</taxon>
        <taxon>Ecdysozoa</taxon>
        <taxon>Arthropoda</taxon>
        <taxon>Hexapoda</taxon>
        <taxon>Insecta</taxon>
        <taxon>Pterygota</taxon>
        <taxon>Neoptera</taxon>
        <taxon>Polyneoptera</taxon>
        <taxon>Phasmatodea</taxon>
        <taxon>Timematodea</taxon>
        <taxon>Timematoidea</taxon>
        <taxon>Timematidae</taxon>
        <taxon>Timema</taxon>
    </lineage>
</organism>
<reference evidence="1" key="1">
    <citation type="submission" date="2020-11" db="EMBL/GenBank/DDBJ databases">
        <authorList>
            <person name="Tran Van P."/>
        </authorList>
    </citation>
    <scope>NUCLEOTIDE SEQUENCE</scope>
</reference>